<organism evidence="2 3">
    <name type="scientific">Durusdinium trenchii</name>
    <dbReference type="NCBI Taxonomy" id="1381693"/>
    <lineage>
        <taxon>Eukaryota</taxon>
        <taxon>Sar</taxon>
        <taxon>Alveolata</taxon>
        <taxon>Dinophyceae</taxon>
        <taxon>Suessiales</taxon>
        <taxon>Symbiodiniaceae</taxon>
        <taxon>Durusdinium</taxon>
    </lineage>
</organism>
<evidence type="ECO:0000313" key="2">
    <source>
        <dbReference type="EMBL" id="CAK9085588.1"/>
    </source>
</evidence>
<reference evidence="2 3" key="1">
    <citation type="submission" date="2024-02" db="EMBL/GenBank/DDBJ databases">
        <authorList>
            <person name="Chen Y."/>
            <person name="Shah S."/>
            <person name="Dougan E. K."/>
            <person name="Thang M."/>
            <person name="Chan C."/>
        </authorList>
    </citation>
    <scope>NUCLEOTIDE SEQUENCE [LARGE SCALE GENOMIC DNA]</scope>
</reference>
<protein>
    <submittedName>
        <fullName evidence="2">Uncharacterized protein</fullName>
    </submittedName>
</protein>
<proteinExistence type="predicted"/>
<evidence type="ECO:0000256" key="1">
    <source>
        <dbReference type="SAM" id="MobiDB-lite"/>
    </source>
</evidence>
<accession>A0ABP0QBH8</accession>
<sequence>MKRPAAAKSGSVKKACPGTGDGSGNEHASIDGSTLTSEVRPSSEQPPSEAAPWPANCQKQTADETLTPQQKLQLMQVSLSSKEWNCLNGRFNTARKNEAEVDQAAKEVKRSDWKTLVGSYTLDPTMSDVYQSLTHNVSSCQKMVKEEEWLSWTEILTKWSEEEVCAHLESGRIITKECPDTPGVWIYQDTNKVKVQKQLARGKALSRTGKEQLKPESKEQDEVEWDHNWTAFGATTSFNDLSVFGSGTWKGSGKKGLLNKGKGKGKNKGKLDPEELVDIKRINLLKGQVAKTVSKLGCFALATEGKAKTESLTDAFSERKEFQKKLEEEGWTNEAFGTFSEEVTAKLGKVKKDFQLTAKKECAELSFFDPVNVVSGLYQSKEHFDNIFCPAGLEAFWQGVHKDDPKLQMLFKESSIGINDLKTAIPCWLHGDAVEYTDSHSLVVYSWGSALNGGPSLDSSLLLAALPKDICAQETWDHFWAHIVPAFQELQCGEREGQDIAGGYKFILWSLIGDQEHYSNSMHLPHWANAQPCFECKQFKAECMECLASPIPAEKMRTLEEEHNCRLSHHPLFTLAGFSHFNVCQDAMHILYCKGVLSHCMGNALKHWCWHSKGLQGTPKARLATIFGKIQQYYKEYNITNCLNTLKLSMFVDTERPHQERPFMRLKAGECRGLVPIFAALAVDFSDGTDIDLKVIGLFQSMASFQDLMDIAGRHPTKNEADAALELYMDSLDHYQWLQLNRDSTRDDAEQRNTGVDLLTMFIGEYMLAWGPMRSLLAAQHLTYDWLTSVRATVVDVSADVCTHGKPMLQTQLDCFFPKYINGLFVDAALVQQYADAKTFLEESRSSTLRGVCWFRSGSQDGYDGGDQDQWSRWHHLCTRYGMLLPVLPETGLNYYETFEDRAGNQYHYPPKTQSYPLQQHLEDATSHKMQKTKWKHMPPYRYHSMYRIFNFLHELLWKHFSAMDRIQTKRAKNIEQWAQRQARRMQDEMTGKPHAVFDTLSPLAQHLVKVDEFIQLMKRRLLWLAKEASNKNIFGFTDLTTEDLNLDALVVEWAHAVAYFLPKTRWLKQAQPVLPSYRG</sequence>
<feature type="compositionally biased region" description="Low complexity" evidence="1">
    <location>
        <begin position="42"/>
        <end position="55"/>
    </location>
</feature>
<feature type="region of interest" description="Disordered" evidence="1">
    <location>
        <begin position="1"/>
        <end position="57"/>
    </location>
</feature>
<name>A0ABP0QBH8_9DINO</name>
<keyword evidence="3" id="KW-1185">Reference proteome</keyword>
<dbReference type="Proteomes" id="UP001642484">
    <property type="component" value="Unassembled WGS sequence"/>
</dbReference>
<dbReference type="EMBL" id="CAXAMN010024317">
    <property type="protein sequence ID" value="CAK9085588.1"/>
    <property type="molecule type" value="Genomic_DNA"/>
</dbReference>
<comment type="caution">
    <text evidence="2">The sequence shown here is derived from an EMBL/GenBank/DDBJ whole genome shotgun (WGS) entry which is preliminary data.</text>
</comment>
<gene>
    <name evidence="2" type="ORF">CCMP2556_LOCUS41549</name>
</gene>
<feature type="compositionally biased region" description="Polar residues" evidence="1">
    <location>
        <begin position="31"/>
        <end position="40"/>
    </location>
</feature>
<evidence type="ECO:0000313" key="3">
    <source>
        <dbReference type="Proteomes" id="UP001642484"/>
    </source>
</evidence>